<evidence type="ECO:0000313" key="6">
    <source>
        <dbReference type="Proteomes" id="UP000494245"/>
    </source>
</evidence>
<dbReference type="SUPFAM" id="SSF46785">
    <property type="entry name" value="Winged helix' DNA-binding domain"/>
    <property type="match status" value="1"/>
</dbReference>
<dbReference type="SMART" id="SM00895">
    <property type="entry name" value="FCD"/>
    <property type="match status" value="1"/>
</dbReference>
<dbReference type="InterPro" id="IPR008920">
    <property type="entry name" value="TF_FadR/GntR_C"/>
</dbReference>
<feature type="domain" description="HTH gntR-type" evidence="4">
    <location>
        <begin position="9"/>
        <end position="76"/>
    </location>
</feature>
<evidence type="ECO:0000256" key="2">
    <source>
        <dbReference type="ARBA" id="ARBA00023125"/>
    </source>
</evidence>
<dbReference type="GO" id="GO:0003677">
    <property type="term" value="F:DNA binding"/>
    <property type="evidence" value="ECO:0007669"/>
    <property type="project" value="UniProtKB-KW"/>
</dbReference>
<dbReference type="Proteomes" id="UP000494245">
    <property type="component" value="Unassembled WGS sequence"/>
</dbReference>
<gene>
    <name evidence="5" type="primary">gntR_1</name>
    <name evidence="5" type="ORF">NNJEOMEG_00680</name>
</gene>
<accession>A0A6V8LJD7</accession>
<dbReference type="Gene3D" id="1.20.120.530">
    <property type="entry name" value="GntR ligand-binding domain-like"/>
    <property type="match status" value="1"/>
</dbReference>
<reference evidence="5 6" key="1">
    <citation type="submission" date="2020-04" db="EMBL/GenBank/DDBJ databases">
        <authorList>
            <consortium name="Desulfovibrio sp. FSS-1 genome sequencing consortium"/>
            <person name="Shimoshige H."/>
            <person name="Kobayashi H."/>
            <person name="Maekawa T."/>
        </authorList>
    </citation>
    <scope>NUCLEOTIDE SEQUENCE [LARGE SCALE GENOMIC DNA]</scope>
    <source>
        <strain evidence="5 6">SIID29052-01</strain>
    </source>
</reference>
<evidence type="ECO:0000259" key="4">
    <source>
        <dbReference type="PROSITE" id="PS50949"/>
    </source>
</evidence>
<evidence type="ECO:0000256" key="3">
    <source>
        <dbReference type="ARBA" id="ARBA00023163"/>
    </source>
</evidence>
<sequence>MDTPPIRHENLEDQVLARLRGMIASGALPPGSRLRQEDLALRLGVSRTPLIAALKRLTLEGLAVWKPRCGASVAALDDASLADLLEVRLRLEPMAAELAARRIEPAEARALRARWEELARSPDTPEHCAAFVESDRLFHWRLAELSGNRFLLRSLEPLNMLAGLYLHGTPRPWEDTAPEHLAVIQALEAQSPEGAALAMRRHIQRSLDALRETLPQPPALTGR</sequence>
<comment type="caution">
    <text evidence="5">The sequence shown here is derived from an EMBL/GenBank/DDBJ whole genome shotgun (WGS) entry which is preliminary data.</text>
</comment>
<dbReference type="Pfam" id="PF00392">
    <property type="entry name" value="GntR"/>
    <property type="match status" value="1"/>
</dbReference>
<protein>
    <submittedName>
        <fullName evidence="5">Putative D-xylose utilization operon transcriptional repressor</fullName>
    </submittedName>
</protein>
<dbReference type="InterPro" id="IPR011711">
    <property type="entry name" value="GntR_C"/>
</dbReference>
<dbReference type="PANTHER" id="PTHR43537:SF5">
    <property type="entry name" value="UXU OPERON TRANSCRIPTIONAL REGULATOR"/>
    <property type="match status" value="1"/>
</dbReference>
<dbReference type="AlphaFoldDB" id="A0A6V8LJD7"/>
<keyword evidence="2" id="KW-0238">DNA-binding</keyword>
<dbReference type="RefSeq" id="WP_173081318.1">
    <property type="nucleotide sequence ID" value="NZ_BLTE01000002.1"/>
</dbReference>
<name>A0A6V8LJD7_9BACT</name>
<evidence type="ECO:0000256" key="1">
    <source>
        <dbReference type="ARBA" id="ARBA00023015"/>
    </source>
</evidence>
<dbReference type="InterPro" id="IPR000524">
    <property type="entry name" value="Tscrpt_reg_HTH_GntR"/>
</dbReference>
<keyword evidence="6" id="KW-1185">Reference proteome</keyword>
<dbReference type="SMART" id="SM00345">
    <property type="entry name" value="HTH_GNTR"/>
    <property type="match status" value="1"/>
</dbReference>
<dbReference type="PROSITE" id="PS50949">
    <property type="entry name" value="HTH_GNTR"/>
    <property type="match status" value="1"/>
</dbReference>
<dbReference type="Gene3D" id="1.10.10.10">
    <property type="entry name" value="Winged helix-like DNA-binding domain superfamily/Winged helix DNA-binding domain"/>
    <property type="match status" value="1"/>
</dbReference>
<keyword evidence="3" id="KW-0804">Transcription</keyword>
<dbReference type="InterPro" id="IPR036390">
    <property type="entry name" value="WH_DNA-bd_sf"/>
</dbReference>
<reference evidence="5 6" key="2">
    <citation type="submission" date="2020-05" db="EMBL/GenBank/DDBJ databases">
        <title>Draft genome sequence of Desulfovibrio sp. strainFSS-1.</title>
        <authorList>
            <person name="Shimoshige H."/>
            <person name="Kobayashi H."/>
            <person name="Maekawa T."/>
        </authorList>
    </citation>
    <scope>NUCLEOTIDE SEQUENCE [LARGE SCALE GENOMIC DNA]</scope>
    <source>
        <strain evidence="5 6">SIID29052-01</strain>
    </source>
</reference>
<evidence type="ECO:0000313" key="5">
    <source>
        <dbReference type="EMBL" id="GFK92852.1"/>
    </source>
</evidence>
<dbReference type="PANTHER" id="PTHR43537">
    <property type="entry name" value="TRANSCRIPTIONAL REGULATOR, GNTR FAMILY"/>
    <property type="match status" value="1"/>
</dbReference>
<proteinExistence type="predicted"/>
<dbReference type="GO" id="GO:0003700">
    <property type="term" value="F:DNA-binding transcription factor activity"/>
    <property type="evidence" value="ECO:0007669"/>
    <property type="project" value="InterPro"/>
</dbReference>
<organism evidence="5 6">
    <name type="scientific">Fundidesulfovibrio magnetotacticus</name>
    <dbReference type="NCBI Taxonomy" id="2730080"/>
    <lineage>
        <taxon>Bacteria</taxon>
        <taxon>Pseudomonadati</taxon>
        <taxon>Thermodesulfobacteriota</taxon>
        <taxon>Desulfovibrionia</taxon>
        <taxon>Desulfovibrionales</taxon>
        <taxon>Desulfovibrionaceae</taxon>
        <taxon>Fundidesulfovibrio</taxon>
    </lineage>
</organism>
<dbReference type="SUPFAM" id="SSF48008">
    <property type="entry name" value="GntR ligand-binding domain-like"/>
    <property type="match status" value="1"/>
</dbReference>
<dbReference type="EMBL" id="BLTE01000002">
    <property type="protein sequence ID" value="GFK92852.1"/>
    <property type="molecule type" value="Genomic_DNA"/>
</dbReference>
<dbReference type="Pfam" id="PF07729">
    <property type="entry name" value="FCD"/>
    <property type="match status" value="1"/>
</dbReference>
<dbReference type="InterPro" id="IPR036388">
    <property type="entry name" value="WH-like_DNA-bd_sf"/>
</dbReference>
<keyword evidence="1" id="KW-0805">Transcription regulation</keyword>